<comment type="caution">
    <text evidence="1">The sequence shown here is derived from an EMBL/GenBank/DDBJ whole genome shotgun (WGS) entry which is preliminary data.</text>
</comment>
<protein>
    <submittedName>
        <fullName evidence="1">Uncharacterized protein</fullName>
    </submittedName>
</protein>
<evidence type="ECO:0000313" key="2">
    <source>
        <dbReference type="Proteomes" id="UP000220629"/>
    </source>
</evidence>
<proteinExistence type="predicted"/>
<evidence type="ECO:0000313" key="1">
    <source>
        <dbReference type="EMBL" id="PEH37266.1"/>
    </source>
</evidence>
<dbReference type="EMBL" id="PDDY01000004">
    <property type="protein sequence ID" value="PEH37266.1"/>
    <property type="molecule type" value="Genomic_DNA"/>
</dbReference>
<organism evidence="1 2">
    <name type="scientific">Burkholderia gladioli</name>
    <name type="common">Pseudomonas marginata</name>
    <name type="synonym">Phytomonas marginata</name>
    <dbReference type="NCBI Taxonomy" id="28095"/>
    <lineage>
        <taxon>Bacteria</taxon>
        <taxon>Pseudomonadati</taxon>
        <taxon>Pseudomonadota</taxon>
        <taxon>Betaproteobacteria</taxon>
        <taxon>Burkholderiales</taxon>
        <taxon>Burkholderiaceae</taxon>
        <taxon>Burkholderia</taxon>
    </lineage>
</organism>
<dbReference type="Proteomes" id="UP000220629">
    <property type="component" value="Unassembled WGS sequence"/>
</dbReference>
<gene>
    <name evidence="1" type="ORF">CRM94_22200</name>
</gene>
<reference evidence="2" key="1">
    <citation type="submission" date="2017-09" db="EMBL/GenBank/DDBJ databases">
        <title>FDA dAtabase for Regulatory Grade micrObial Sequences (FDA-ARGOS): Supporting development and validation of Infectious Disease Dx tests.</title>
        <authorList>
            <person name="Minogue T."/>
            <person name="Wolcott M."/>
            <person name="Wasieloski L."/>
            <person name="Aguilar W."/>
            <person name="Moore D."/>
            <person name="Tallon L."/>
            <person name="Sadzewicz L."/>
            <person name="Ott S."/>
            <person name="Zhao X."/>
            <person name="Nagaraj S."/>
            <person name="Vavikolanu K."/>
            <person name="Aluvathingal J."/>
            <person name="Nadendla S."/>
            <person name="Sichtig H."/>
        </authorList>
    </citation>
    <scope>NUCLEOTIDE SEQUENCE [LARGE SCALE GENOMIC DNA]</scope>
    <source>
        <strain evidence="2">FDAARGOS_390</strain>
    </source>
</reference>
<sequence length="136" mass="15288">MGKFPDEKEPRWAVLHAQIDVHEDEFCDCNTVEFRESLFAYLRALGRATSEAYTDDDLSGAYNTLIKGVEARRERRFRVISTCVPLPSKMPLKERVAGGDPFVYVVRDGLESLEIIDRENEPMDGLGAQESAAFGS</sequence>
<name>A0A2A7S150_BURGA</name>
<accession>A0A2A7S150</accession>
<dbReference type="RefSeq" id="WP_127841014.1">
    <property type="nucleotide sequence ID" value="NZ_CP065595.1"/>
</dbReference>
<dbReference type="AlphaFoldDB" id="A0A2A7S150"/>